<sequence>MSQASPRSIPSDSDVASLNSIHQIDNSSVLPEGTMQDIELSSRRMPVEGLFGWLKPWFHLTDQEFGERCTSCVFPYRCLDLTCMRLLDMSMNELRLRSGDFLYALGMPRLFCEESLDVSTASVASNPFPRGEDDASPPSGDMLSNGVDESSLGLQMTGSSEGCRAEHGLGVLEGYCNKSHPVYATMRRMWDNPDLYALLWINVLTAGSLFMLYSVYNHVTGVGDSLVSLITLYNLITICVSCSVLMCVGIVLCHGIVCGTFDRALLLPTLCGCGYMQIPLTLATHFSVWSRGLCYYIPFLSLLFGAFRLVTILHVCAATVSTVVLYVPAVANPSQDMKFKVSSALLTCTIQVCFFFWIESYM</sequence>
<protein>
    <submittedName>
        <fullName evidence="3">Uncharacterized protein</fullName>
    </submittedName>
</protein>
<name>A0AAD9G704_BABDI</name>
<keyword evidence="2" id="KW-0472">Membrane</keyword>
<reference evidence="3" key="2">
    <citation type="submission" date="2021-05" db="EMBL/GenBank/DDBJ databases">
        <authorList>
            <person name="Pain A."/>
        </authorList>
    </citation>
    <scope>NUCLEOTIDE SEQUENCE</scope>
    <source>
        <strain evidence="3">1802A</strain>
    </source>
</reference>
<feature type="transmembrane region" description="Helical" evidence="2">
    <location>
        <begin position="265"/>
        <end position="289"/>
    </location>
</feature>
<feature type="transmembrane region" description="Helical" evidence="2">
    <location>
        <begin position="228"/>
        <end position="253"/>
    </location>
</feature>
<evidence type="ECO:0000256" key="2">
    <source>
        <dbReference type="SAM" id="Phobius"/>
    </source>
</evidence>
<keyword evidence="2" id="KW-0812">Transmembrane</keyword>
<comment type="caution">
    <text evidence="3">The sequence shown here is derived from an EMBL/GenBank/DDBJ whole genome shotgun (WGS) entry which is preliminary data.</text>
</comment>
<evidence type="ECO:0000313" key="4">
    <source>
        <dbReference type="Proteomes" id="UP001195914"/>
    </source>
</evidence>
<feature type="transmembrane region" description="Helical" evidence="2">
    <location>
        <begin position="195"/>
        <end position="216"/>
    </location>
</feature>
<keyword evidence="2" id="KW-1133">Transmembrane helix</keyword>
<organism evidence="3 4">
    <name type="scientific">Babesia divergens</name>
    <dbReference type="NCBI Taxonomy" id="32595"/>
    <lineage>
        <taxon>Eukaryota</taxon>
        <taxon>Sar</taxon>
        <taxon>Alveolata</taxon>
        <taxon>Apicomplexa</taxon>
        <taxon>Aconoidasida</taxon>
        <taxon>Piroplasmida</taxon>
        <taxon>Babesiidae</taxon>
        <taxon>Babesia</taxon>
    </lineage>
</organism>
<evidence type="ECO:0000256" key="1">
    <source>
        <dbReference type="SAM" id="MobiDB-lite"/>
    </source>
</evidence>
<gene>
    <name evidence="3" type="ORF">X943_001693</name>
</gene>
<feature type="region of interest" description="Disordered" evidence="1">
    <location>
        <begin position="123"/>
        <end position="142"/>
    </location>
</feature>
<feature type="transmembrane region" description="Helical" evidence="2">
    <location>
        <begin position="339"/>
        <end position="358"/>
    </location>
</feature>
<keyword evidence="4" id="KW-1185">Reference proteome</keyword>
<dbReference type="Proteomes" id="UP001195914">
    <property type="component" value="Unassembled WGS sequence"/>
</dbReference>
<feature type="transmembrane region" description="Helical" evidence="2">
    <location>
        <begin position="295"/>
        <end position="327"/>
    </location>
</feature>
<evidence type="ECO:0000313" key="3">
    <source>
        <dbReference type="EMBL" id="KAK1932981.1"/>
    </source>
</evidence>
<reference evidence="3" key="1">
    <citation type="journal article" date="2014" name="Nucleic Acids Res.">
        <title>The evolutionary dynamics of variant antigen genes in Babesia reveal a history of genomic innovation underlying host-parasite interaction.</title>
        <authorList>
            <person name="Jackson A.P."/>
            <person name="Otto T.D."/>
            <person name="Darby A."/>
            <person name="Ramaprasad A."/>
            <person name="Xia D."/>
            <person name="Echaide I.E."/>
            <person name="Farber M."/>
            <person name="Gahlot S."/>
            <person name="Gamble J."/>
            <person name="Gupta D."/>
            <person name="Gupta Y."/>
            <person name="Jackson L."/>
            <person name="Malandrin L."/>
            <person name="Malas T.B."/>
            <person name="Moussa E."/>
            <person name="Nair M."/>
            <person name="Reid A.J."/>
            <person name="Sanders M."/>
            <person name="Sharma J."/>
            <person name="Tracey A."/>
            <person name="Quail M.A."/>
            <person name="Weir W."/>
            <person name="Wastling J.M."/>
            <person name="Hall N."/>
            <person name="Willadsen P."/>
            <person name="Lingelbach K."/>
            <person name="Shiels B."/>
            <person name="Tait A."/>
            <person name="Berriman M."/>
            <person name="Allred D.R."/>
            <person name="Pain A."/>
        </authorList>
    </citation>
    <scope>NUCLEOTIDE SEQUENCE</scope>
    <source>
        <strain evidence="3">1802A</strain>
    </source>
</reference>
<dbReference type="AlphaFoldDB" id="A0AAD9G704"/>
<proteinExistence type="predicted"/>
<dbReference type="EMBL" id="JAHBMH010000073">
    <property type="protein sequence ID" value="KAK1932981.1"/>
    <property type="molecule type" value="Genomic_DNA"/>
</dbReference>
<accession>A0AAD9G704</accession>